<keyword evidence="4" id="KW-1134">Transmembrane beta strand</keyword>
<feature type="domain" description="OmpA-like" evidence="13">
    <location>
        <begin position="221"/>
        <end position="339"/>
    </location>
</feature>
<evidence type="ECO:0000313" key="15">
    <source>
        <dbReference type="Proteomes" id="UP001157353"/>
    </source>
</evidence>
<dbReference type="InterPro" id="IPR006665">
    <property type="entry name" value="OmpA-like"/>
</dbReference>
<evidence type="ECO:0000256" key="8">
    <source>
        <dbReference type="ARBA" id="ARBA00023136"/>
    </source>
</evidence>
<evidence type="ECO:0000256" key="9">
    <source>
        <dbReference type="ARBA" id="ARBA00023237"/>
    </source>
</evidence>
<dbReference type="InterPro" id="IPR000498">
    <property type="entry name" value="OmpA-like_TM_dom"/>
</dbReference>
<keyword evidence="3" id="KW-0813">Transport</keyword>
<dbReference type="SUPFAM" id="SSF103088">
    <property type="entry name" value="OmpA-like"/>
    <property type="match status" value="1"/>
</dbReference>
<feature type="chain" id="PRO_5045206585" evidence="12">
    <location>
        <begin position="22"/>
        <end position="342"/>
    </location>
</feature>
<dbReference type="PANTHER" id="PTHR30329:SF21">
    <property type="entry name" value="LIPOPROTEIN YIAD-RELATED"/>
    <property type="match status" value="1"/>
</dbReference>
<evidence type="ECO:0000256" key="11">
    <source>
        <dbReference type="SAM" id="MobiDB-lite"/>
    </source>
</evidence>
<proteinExistence type="inferred from homology"/>
<feature type="region of interest" description="Disordered" evidence="11">
    <location>
        <begin position="308"/>
        <end position="328"/>
    </location>
</feature>
<organism evidence="14 15">
    <name type="scientific">Psychromonas marina</name>
    <dbReference type="NCBI Taxonomy" id="88364"/>
    <lineage>
        <taxon>Bacteria</taxon>
        <taxon>Pseudomonadati</taxon>
        <taxon>Pseudomonadota</taxon>
        <taxon>Gammaproteobacteria</taxon>
        <taxon>Alteromonadales</taxon>
        <taxon>Psychromonadaceae</taxon>
        <taxon>Psychromonas</taxon>
    </lineage>
</organism>
<evidence type="ECO:0000256" key="2">
    <source>
        <dbReference type="ARBA" id="ARBA00005710"/>
    </source>
</evidence>
<dbReference type="InterPro" id="IPR050330">
    <property type="entry name" value="Bact_OuterMem_StrucFunc"/>
</dbReference>
<evidence type="ECO:0000256" key="12">
    <source>
        <dbReference type="SAM" id="SignalP"/>
    </source>
</evidence>
<dbReference type="InterPro" id="IPR036737">
    <property type="entry name" value="OmpA-like_sf"/>
</dbReference>
<keyword evidence="7" id="KW-0626">Porin</keyword>
<keyword evidence="9" id="KW-0998">Cell outer membrane</keyword>
<dbReference type="InterPro" id="IPR011250">
    <property type="entry name" value="OMP/PagP_B-barrel"/>
</dbReference>
<evidence type="ECO:0000259" key="13">
    <source>
        <dbReference type="PROSITE" id="PS51123"/>
    </source>
</evidence>
<comment type="caution">
    <text evidence="14">The sequence shown here is derived from an EMBL/GenBank/DDBJ whole genome shotgun (WGS) entry which is preliminary data.</text>
</comment>
<keyword evidence="5" id="KW-0812">Transmembrane</keyword>
<evidence type="ECO:0000256" key="1">
    <source>
        <dbReference type="ARBA" id="ARBA00004571"/>
    </source>
</evidence>
<dbReference type="CDD" id="cd07185">
    <property type="entry name" value="OmpA_C-like"/>
    <property type="match status" value="1"/>
</dbReference>
<dbReference type="EMBL" id="BSPQ01000005">
    <property type="protein sequence ID" value="GLS90613.1"/>
    <property type="molecule type" value="Genomic_DNA"/>
</dbReference>
<dbReference type="Proteomes" id="UP001157353">
    <property type="component" value="Unassembled WGS sequence"/>
</dbReference>
<dbReference type="PROSITE" id="PS51123">
    <property type="entry name" value="OMPA_2"/>
    <property type="match status" value="1"/>
</dbReference>
<comment type="similarity">
    <text evidence="2">Belongs to the outer membrane OOP (TC 1.B.6) superfamily. OmpA family.</text>
</comment>
<dbReference type="PROSITE" id="PS01068">
    <property type="entry name" value="OMPA_1"/>
    <property type="match status" value="1"/>
</dbReference>
<dbReference type="PANTHER" id="PTHR30329">
    <property type="entry name" value="STATOR ELEMENT OF FLAGELLAR MOTOR COMPLEX"/>
    <property type="match status" value="1"/>
</dbReference>
<dbReference type="Pfam" id="PF01389">
    <property type="entry name" value="OmpA_membrane"/>
    <property type="match status" value="1"/>
</dbReference>
<gene>
    <name evidence="14" type="ORF">GCM10007916_16800</name>
</gene>
<evidence type="ECO:0000256" key="6">
    <source>
        <dbReference type="ARBA" id="ARBA00023065"/>
    </source>
</evidence>
<evidence type="ECO:0000313" key="14">
    <source>
        <dbReference type="EMBL" id="GLS90613.1"/>
    </source>
</evidence>
<keyword evidence="12" id="KW-0732">Signal</keyword>
<accession>A0ABQ6E0F1</accession>
<feature type="signal peptide" evidence="12">
    <location>
        <begin position="1"/>
        <end position="21"/>
    </location>
</feature>
<evidence type="ECO:0000256" key="10">
    <source>
        <dbReference type="PROSITE-ProRule" id="PRU00473"/>
    </source>
</evidence>
<dbReference type="Pfam" id="PF00691">
    <property type="entry name" value="OmpA"/>
    <property type="match status" value="1"/>
</dbReference>
<evidence type="ECO:0000256" key="3">
    <source>
        <dbReference type="ARBA" id="ARBA00022448"/>
    </source>
</evidence>
<evidence type="ECO:0000256" key="5">
    <source>
        <dbReference type="ARBA" id="ARBA00022692"/>
    </source>
</evidence>
<dbReference type="InterPro" id="IPR006664">
    <property type="entry name" value="OMP_bac"/>
</dbReference>
<keyword evidence="8 10" id="KW-0472">Membrane</keyword>
<dbReference type="InterPro" id="IPR006690">
    <property type="entry name" value="OMPA-like_CS"/>
</dbReference>
<sequence length="342" mass="37848">MDKRIVVLGSLLFVGNVAANAQDNPWYVGARVGATHYADFENASGSNSVKDDKDLAAGVFLGYSFNDWFGLEAGYTYLGELEIDNSKSVESNAIELVGKFTWETSDSFDVFLKAGVYGYQAEGFGLKDKDVDGTVGVGIEQHFTDDFSVRLEYQYYNNLTLNDSPYESEWDTHLLALGFIYSWGGHKNVAVTEAPMTEVVEEVMVEEVVVEEVAVIVVEKEMIDVEPMTVEVYFDFDKEELSDQSVEQLQPLIEHLQAYPTSTVVLVGHTDSRGSSELNQNLSEQRANTVSDFLTTEYAISADRISTSGEGELSPIASNETSEGRAKNRRVSVFSPSFVVEK</sequence>
<keyword evidence="15" id="KW-1185">Reference proteome</keyword>
<dbReference type="PRINTS" id="PR01021">
    <property type="entry name" value="OMPADOMAIN"/>
</dbReference>
<comment type="subcellular location">
    <subcellularLocation>
        <location evidence="1">Cell outer membrane</location>
        <topology evidence="1">Multi-pass membrane protein</topology>
    </subcellularLocation>
</comment>
<evidence type="ECO:0000256" key="7">
    <source>
        <dbReference type="ARBA" id="ARBA00023114"/>
    </source>
</evidence>
<name>A0ABQ6E0F1_9GAMM</name>
<keyword evidence="6" id="KW-0406">Ion transport</keyword>
<dbReference type="Gene3D" id="3.30.1330.60">
    <property type="entry name" value="OmpA-like domain"/>
    <property type="match status" value="1"/>
</dbReference>
<reference evidence="15" key="1">
    <citation type="journal article" date="2019" name="Int. J. Syst. Evol. Microbiol.">
        <title>The Global Catalogue of Microorganisms (GCM) 10K type strain sequencing project: providing services to taxonomists for standard genome sequencing and annotation.</title>
        <authorList>
            <consortium name="The Broad Institute Genomics Platform"/>
            <consortium name="The Broad Institute Genome Sequencing Center for Infectious Disease"/>
            <person name="Wu L."/>
            <person name="Ma J."/>
        </authorList>
    </citation>
    <scope>NUCLEOTIDE SEQUENCE [LARGE SCALE GENOMIC DNA]</scope>
    <source>
        <strain evidence="15">NBRC 103166</strain>
    </source>
</reference>
<dbReference type="SUPFAM" id="SSF56925">
    <property type="entry name" value="OMPA-like"/>
    <property type="match status" value="1"/>
</dbReference>
<dbReference type="RefSeq" id="WP_284203736.1">
    <property type="nucleotide sequence ID" value="NZ_BSPQ01000005.1"/>
</dbReference>
<evidence type="ECO:0000256" key="4">
    <source>
        <dbReference type="ARBA" id="ARBA00022452"/>
    </source>
</evidence>
<dbReference type="Gene3D" id="2.40.160.20">
    <property type="match status" value="1"/>
</dbReference>
<protein>
    <submittedName>
        <fullName evidence="14">Porin OmpA</fullName>
    </submittedName>
</protein>